<evidence type="ECO:0000256" key="6">
    <source>
        <dbReference type="ARBA" id="ARBA00047992"/>
    </source>
</evidence>
<evidence type="ECO:0000256" key="8">
    <source>
        <dbReference type="ARBA" id="ARBA00054599"/>
    </source>
</evidence>
<name>L0K985_HALHC</name>
<organism evidence="13 14">
    <name type="scientific">Halobacteroides halobius (strain ATCC 35273 / DSM 5150 / MD-1)</name>
    <dbReference type="NCBI Taxonomy" id="748449"/>
    <lineage>
        <taxon>Bacteria</taxon>
        <taxon>Bacillati</taxon>
        <taxon>Bacillota</taxon>
        <taxon>Clostridia</taxon>
        <taxon>Halanaerobiales</taxon>
        <taxon>Halobacteroidaceae</taxon>
        <taxon>Halobacteroides</taxon>
    </lineage>
</organism>
<comment type="similarity">
    <text evidence="1 10">Belongs to the glutaminase PdxT/SNO family.</text>
</comment>
<evidence type="ECO:0000256" key="1">
    <source>
        <dbReference type="ARBA" id="ARBA00008345"/>
    </source>
</evidence>
<keyword evidence="2 10" id="KW-0378">Hydrolase</keyword>
<comment type="function">
    <text evidence="8 10">Catalyzes the hydrolysis of glutamine to glutamate and ammonia as part of the biosynthesis of pyridoxal 5'-phosphate. The resulting ammonia molecule is channeled to the active site of PdxS.</text>
</comment>
<evidence type="ECO:0000256" key="12">
    <source>
        <dbReference type="PIRSR" id="PIRSR005639-2"/>
    </source>
</evidence>
<dbReference type="STRING" id="748449.Halha_1643"/>
<dbReference type="GO" id="GO:0004359">
    <property type="term" value="F:glutaminase activity"/>
    <property type="evidence" value="ECO:0007669"/>
    <property type="project" value="UniProtKB-UniRule"/>
</dbReference>
<comment type="pathway">
    <text evidence="10">Cofactor biosynthesis; pyridoxal 5'-phosphate biosynthesis.</text>
</comment>
<dbReference type="EC" id="4.3.3.6" evidence="10"/>
<keyword evidence="5 10" id="KW-0456">Lyase</keyword>
<evidence type="ECO:0000313" key="13">
    <source>
        <dbReference type="EMBL" id="AGB41581.1"/>
    </source>
</evidence>
<keyword evidence="14" id="KW-1185">Reference proteome</keyword>
<evidence type="ECO:0000256" key="9">
    <source>
        <dbReference type="ARBA" id="ARBA00064749"/>
    </source>
</evidence>
<dbReference type="UniPathway" id="UPA00245"/>
<dbReference type="GO" id="GO:0005829">
    <property type="term" value="C:cytosol"/>
    <property type="evidence" value="ECO:0007669"/>
    <property type="project" value="TreeGrafter"/>
</dbReference>
<protein>
    <recommendedName>
        <fullName evidence="10">Pyridoxal 5'-phosphate synthase subunit PdxT</fullName>
        <ecNumber evidence="10">4.3.3.6</ecNumber>
    </recommendedName>
    <alternativeName>
        <fullName evidence="10">Pdx2</fullName>
    </alternativeName>
    <alternativeName>
        <fullName evidence="10">Pyridoxal 5'-phosphate synthase glutaminase subunit</fullName>
        <ecNumber evidence="10">3.5.1.2</ecNumber>
    </alternativeName>
</protein>
<accession>L0K985</accession>
<dbReference type="PATRIC" id="fig|748449.3.peg.1595"/>
<dbReference type="InterPro" id="IPR021196">
    <property type="entry name" value="PdxT/SNO_CS"/>
</dbReference>
<dbReference type="EC" id="3.5.1.2" evidence="10"/>
<dbReference type="HAMAP" id="MF_01615">
    <property type="entry name" value="PdxT"/>
    <property type="match status" value="1"/>
</dbReference>
<dbReference type="PANTHER" id="PTHR31559:SF0">
    <property type="entry name" value="PYRIDOXAL 5'-PHOSPHATE SYNTHASE SUBUNIT SNO1-RELATED"/>
    <property type="match status" value="1"/>
</dbReference>
<dbReference type="Pfam" id="PF01174">
    <property type="entry name" value="SNO"/>
    <property type="match status" value="1"/>
</dbReference>
<dbReference type="PIRSF" id="PIRSF005639">
    <property type="entry name" value="Glut_amidoT_SNO"/>
    <property type="match status" value="1"/>
</dbReference>
<proteinExistence type="inferred from homology"/>
<dbReference type="RefSeq" id="WP_015327297.1">
    <property type="nucleotide sequence ID" value="NC_019978.1"/>
</dbReference>
<keyword evidence="4 10" id="KW-0315">Glutamine amidotransferase</keyword>
<dbReference type="FunFam" id="3.40.50.880:FF:000010">
    <property type="entry name" value="uncharacterized protein LOC100176842 isoform X2"/>
    <property type="match status" value="1"/>
</dbReference>
<dbReference type="GO" id="GO:0008614">
    <property type="term" value="P:pyridoxine metabolic process"/>
    <property type="evidence" value="ECO:0007669"/>
    <property type="project" value="TreeGrafter"/>
</dbReference>
<keyword evidence="3 10" id="KW-0663">Pyridoxal phosphate</keyword>
<comment type="catalytic activity">
    <reaction evidence="7 10">
        <text>L-glutamine + H2O = L-glutamate + NH4(+)</text>
        <dbReference type="Rhea" id="RHEA:15889"/>
        <dbReference type="ChEBI" id="CHEBI:15377"/>
        <dbReference type="ChEBI" id="CHEBI:28938"/>
        <dbReference type="ChEBI" id="CHEBI:29985"/>
        <dbReference type="ChEBI" id="CHEBI:58359"/>
        <dbReference type="EC" id="3.5.1.2"/>
    </reaction>
</comment>
<dbReference type="KEGG" id="hhl:Halha_1643"/>
<dbReference type="PROSITE" id="PS01236">
    <property type="entry name" value="PDXT_SNO_1"/>
    <property type="match status" value="1"/>
</dbReference>
<comment type="subunit">
    <text evidence="9 10">In the presence of PdxS, forms a dodecamer of heterodimers. Only shows activity in the heterodimer.</text>
</comment>
<evidence type="ECO:0000256" key="3">
    <source>
        <dbReference type="ARBA" id="ARBA00022898"/>
    </source>
</evidence>
<dbReference type="EMBL" id="CP003359">
    <property type="protein sequence ID" value="AGB41581.1"/>
    <property type="molecule type" value="Genomic_DNA"/>
</dbReference>
<dbReference type="GO" id="GO:0006543">
    <property type="term" value="P:L-glutamine catabolic process"/>
    <property type="evidence" value="ECO:0007669"/>
    <property type="project" value="UniProtKB-UniRule"/>
</dbReference>
<dbReference type="PROSITE" id="PS51130">
    <property type="entry name" value="PDXT_SNO_2"/>
    <property type="match status" value="1"/>
</dbReference>
<reference evidence="14" key="1">
    <citation type="submission" date="2012-02" db="EMBL/GenBank/DDBJ databases">
        <title>The complete genome of Halobacteroides halobius DSM 5150.</title>
        <authorList>
            <person name="Lucas S."/>
            <person name="Copeland A."/>
            <person name="Lapidus A."/>
            <person name="Glavina del Rio T."/>
            <person name="Dalin E."/>
            <person name="Tice H."/>
            <person name="Bruce D."/>
            <person name="Goodwin L."/>
            <person name="Pitluck S."/>
            <person name="Peters L."/>
            <person name="Mikhailova N."/>
            <person name="Gu W."/>
            <person name="Kyrpides N."/>
            <person name="Mavromatis K."/>
            <person name="Ivanova N."/>
            <person name="Brettin T."/>
            <person name="Detter J.C."/>
            <person name="Han C."/>
            <person name="Larimer F."/>
            <person name="Land M."/>
            <person name="Hauser L."/>
            <person name="Markowitz V."/>
            <person name="Cheng J.-F."/>
            <person name="Hugenholtz P."/>
            <person name="Woyke T."/>
            <person name="Wu D."/>
            <person name="Tindall B."/>
            <person name="Pomrenke H."/>
            <person name="Brambilla E."/>
            <person name="Klenk H.-P."/>
            <person name="Eisen J.A."/>
        </authorList>
    </citation>
    <scope>NUCLEOTIDE SEQUENCE [LARGE SCALE GENOMIC DNA]</scope>
    <source>
        <strain evidence="14">ATCC 35273 / DSM 5150 / MD-1</strain>
    </source>
</reference>
<sequence length="193" mass="21436">MITVGVLDLQGGVAEHLKSLEQIPEVNPIPVKKKEKLNNLDGLILPGGESTTMGKLINIFNLKEPIIKLAKQGTPIWGTCAGMILLAQKIKDETNHLGLMNITVQRNGYGNQLDSFVVKKAIPEISDKKIPLVFIRAPYITEVGPKAKILLKLNNKIVAVEEDNLLVTSFHPELEDDLTMHHYFIEKIKNNSI</sequence>
<dbReference type="InterPro" id="IPR029062">
    <property type="entry name" value="Class_I_gatase-like"/>
</dbReference>
<dbReference type="PANTHER" id="PTHR31559">
    <property type="entry name" value="PYRIDOXAL 5'-PHOSPHATE SYNTHASE SUBUNIT SNO"/>
    <property type="match status" value="1"/>
</dbReference>
<dbReference type="PROSITE" id="PS51273">
    <property type="entry name" value="GATASE_TYPE_1"/>
    <property type="match status" value="1"/>
</dbReference>
<dbReference type="Gene3D" id="3.40.50.880">
    <property type="match status" value="1"/>
</dbReference>
<evidence type="ECO:0000256" key="5">
    <source>
        <dbReference type="ARBA" id="ARBA00023239"/>
    </source>
</evidence>
<dbReference type="AlphaFoldDB" id="L0K985"/>
<dbReference type="SUPFAM" id="SSF52317">
    <property type="entry name" value="Class I glutamine amidotransferase-like"/>
    <property type="match status" value="1"/>
</dbReference>
<feature type="active site" description="Nucleophile" evidence="10 11">
    <location>
        <position position="80"/>
    </location>
</feature>
<dbReference type="GO" id="GO:0036381">
    <property type="term" value="F:pyridoxal 5'-phosphate synthase (glutamine hydrolysing) activity"/>
    <property type="evidence" value="ECO:0007669"/>
    <property type="project" value="UniProtKB-UniRule"/>
</dbReference>
<evidence type="ECO:0000256" key="7">
    <source>
        <dbReference type="ARBA" id="ARBA00049534"/>
    </source>
</evidence>
<evidence type="ECO:0000256" key="11">
    <source>
        <dbReference type="PIRSR" id="PIRSR005639-1"/>
    </source>
</evidence>
<evidence type="ECO:0000256" key="4">
    <source>
        <dbReference type="ARBA" id="ARBA00022962"/>
    </source>
</evidence>
<evidence type="ECO:0000256" key="2">
    <source>
        <dbReference type="ARBA" id="ARBA00022801"/>
    </source>
</evidence>
<dbReference type="HOGENOM" id="CLU_069674_2_0_9"/>
<dbReference type="eggNOG" id="COG0311">
    <property type="taxonomic scope" value="Bacteria"/>
</dbReference>
<dbReference type="GO" id="GO:0042823">
    <property type="term" value="P:pyridoxal phosphate biosynthetic process"/>
    <property type="evidence" value="ECO:0007669"/>
    <property type="project" value="UniProtKB-UniRule"/>
</dbReference>
<dbReference type="OrthoDB" id="9810320at2"/>
<feature type="binding site" evidence="10 12">
    <location>
        <begin position="135"/>
        <end position="136"/>
    </location>
    <ligand>
        <name>L-glutamine</name>
        <dbReference type="ChEBI" id="CHEBI:58359"/>
    </ligand>
</feature>
<dbReference type="CDD" id="cd01749">
    <property type="entry name" value="GATase1_PB"/>
    <property type="match status" value="1"/>
</dbReference>
<dbReference type="GO" id="GO:1903600">
    <property type="term" value="C:glutaminase complex"/>
    <property type="evidence" value="ECO:0007669"/>
    <property type="project" value="TreeGrafter"/>
</dbReference>
<feature type="active site" description="Charge relay system" evidence="10 11">
    <location>
        <position position="171"/>
    </location>
</feature>
<dbReference type="InterPro" id="IPR002161">
    <property type="entry name" value="PdxT/SNO"/>
</dbReference>
<evidence type="ECO:0000313" key="14">
    <source>
        <dbReference type="Proteomes" id="UP000010880"/>
    </source>
</evidence>
<feature type="binding site" evidence="10 12">
    <location>
        <begin position="48"/>
        <end position="50"/>
    </location>
    <ligand>
        <name>L-glutamine</name>
        <dbReference type="ChEBI" id="CHEBI:58359"/>
    </ligand>
</feature>
<dbReference type="Proteomes" id="UP000010880">
    <property type="component" value="Chromosome"/>
</dbReference>
<feature type="binding site" evidence="10 12">
    <location>
        <position position="106"/>
    </location>
    <ligand>
        <name>L-glutamine</name>
        <dbReference type="ChEBI" id="CHEBI:58359"/>
    </ligand>
</feature>
<gene>
    <name evidence="10" type="primary">pdxT</name>
    <name evidence="13" type="ordered locus">Halha_1643</name>
</gene>
<evidence type="ECO:0000256" key="10">
    <source>
        <dbReference type="HAMAP-Rule" id="MF_01615"/>
    </source>
</evidence>
<feature type="active site" description="Charge relay system" evidence="10 11">
    <location>
        <position position="173"/>
    </location>
</feature>
<comment type="catalytic activity">
    <reaction evidence="6 10">
        <text>aldehydo-D-ribose 5-phosphate + D-glyceraldehyde 3-phosphate + L-glutamine = pyridoxal 5'-phosphate + L-glutamate + phosphate + 3 H2O + H(+)</text>
        <dbReference type="Rhea" id="RHEA:31507"/>
        <dbReference type="ChEBI" id="CHEBI:15377"/>
        <dbReference type="ChEBI" id="CHEBI:15378"/>
        <dbReference type="ChEBI" id="CHEBI:29985"/>
        <dbReference type="ChEBI" id="CHEBI:43474"/>
        <dbReference type="ChEBI" id="CHEBI:58273"/>
        <dbReference type="ChEBI" id="CHEBI:58359"/>
        <dbReference type="ChEBI" id="CHEBI:59776"/>
        <dbReference type="ChEBI" id="CHEBI:597326"/>
        <dbReference type="EC" id="4.3.3.6"/>
    </reaction>
</comment>
<dbReference type="NCBIfam" id="TIGR03800">
    <property type="entry name" value="PLP_synth_Pdx2"/>
    <property type="match status" value="1"/>
</dbReference>